<dbReference type="InterPro" id="IPR036322">
    <property type="entry name" value="WD40_repeat_dom_sf"/>
</dbReference>
<name>G0TYA9_TRYVY</name>
<dbReference type="GO" id="GO:0005737">
    <property type="term" value="C:cytoplasm"/>
    <property type="evidence" value="ECO:0007669"/>
    <property type="project" value="UniProtKB-SubCell"/>
</dbReference>
<comment type="similarity">
    <text evidence="3">Belongs to the WD repeat MORG1 family.</text>
</comment>
<evidence type="ECO:0000256" key="5">
    <source>
        <dbReference type="SAM" id="MobiDB-lite"/>
    </source>
</evidence>
<dbReference type="Gene3D" id="2.130.10.10">
    <property type="entry name" value="YVTN repeat-like/Quinoprotein amine dehydrogenase"/>
    <property type="match status" value="1"/>
</dbReference>
<dbReference type="PROSITE" id="PS50082">
    <property type="entry name" value="WD_REPEATS_2"/>
    <property type="match status" value="1"/>
</dbReference>
<dbReference type="Pfam" id="PF00400">
    <property type="entry name" value="WD40"/>
    <property type="match status" value="3"/>
</dbReference>
<keyword evidence="4" id="KW-0853">WD repeat</keyword>
<evidence type="ECO:0000313" key="6">
    <source>
        <dbReference type="EMBL" id="CCC48954.1"/>
    </source>
</evidence>
<dbReference type="GO" id="GO:0000398">
    <property type="term" value="P:mRNA splicing, via spliceosome"/>
    <property type="evidence" value="ECO:0007669"/>
    <property type="project" value="TreeGrafter"/>
</dbReference>
<evidence type="ECO:0000256" key="1">
    <source>
        <dbReference type="ARBA" id="ARBA00004496"/>
    </source>
</evidence>
<dbReference type="EMBL" id="HE573023">
    <property type="protein sequence ID" value="CCC48954.1"/>
    <property type="molecule type" value="Genomic_DNA"/>
</dbReference>
<keyword evidence="2" id="KW-0963">Cytoplasm</keyword>
<comment type="subcellular location">
    <subcellularLocation>
        <location evidence="1">Cytoplasm</location>
    </subcellularLocation>
</comment>
<dbReference type="PROSITE" id="PS50294">
    <property type="entry name" value="WD_REPEATS_REGION"/>
    <property type="match status" value="1"/>
</dbReference>
<sequence>MIDPFCASLGSSVTHNGGNSDHHHSMQRSSSAVPPNTDGPVHSGGIEGSTTFHITATTEVDPCEEKQLEHIRRTLMLLGGISQGLHIVNWNSLVDPSKPVESAKSISAVLAKPTTLPSAIESVAKCMTTPAHLSIVANLEPPFWSQVRDAVLHDLLNTLTTERESHPMPLCSEMLAEMVRLNLVVLRGVSKTLEALLNDPGTRRAAIAVLGKLADHRRGDEVFALAVQNLEPLLHSINEPEYDYDRIAISRLLRWCGAENDARLVRVKNIFLRQQCPVTCMAYFTPRDELASATCDGTVIVWGGPHPSTGEVRPSVMLELPQNHLPVAMDSPSRGNYLAVAVVPIPAANMQAMMKEYGISTSSHGGGKKKQSLSSIAKGPYLRFLTCNESTGVWSHGESISRKENSTITTVAALSNHVVCVAESCISERPSESGTQHDLVLINGYTGQTMGHFECAHSDHITVLRTAEDNDHMLYTGSRDHVVKVWDARISGSRGAFSTGVIPTQKVENSHTGAITAILPHRKALLTASLDGNLLVWDARHLTVPVRESRFMAPILDVKSVDGSHVVVSTARGLNLLSLETMKILDIVPNVAYTQLKANYNGKVVFAAGGSGVSVYALRRQ</sequence>
<evidence type="ECO:0000256" key="4">
    <source>
        <dbReference type="PROSITE-ProRule" id="PRU00221"/>
    </source>
</evidence>
<dbReference type="SUPFAM" id="SSF50978">
    <property type="entry name" value="WD40 repeat-like"/>
    <property type="match status" value="1"/>
</dbReference>
<accession>G0TYA9</accession>
<feature type="region of interest" description="Disordered" evidence="5">
    <location>
        <begin position="13"/>
        <end position="48"/>
    </location>
</feature>
<dbReference type="GO" id="GO:0071013">
    <property type="term" value="C:catalytic step 2 spliceosome"/>
    <property type="evidence" value="ECO:0007669"/>
    <property type="project" value="TreeGrafter"/>
</dbReference>
<dbReference type="PANTHER" id="PTHR22842">
    <property type="entry name" value="WD40 REPEAT PROTEIN"/>
    <property type="match status" value="1"/>
</dbReference>
<evidence type="ECO:0000256" key="3">
    <source>
        <dbReference type="ARBA" id="ARBA00038145"/>
    </source>
</evidence>
<evidence type="ECO:0000256" key="2">
    <source>
        <dbReference type="ARBA" id="ARBA00022490"/>
    </source>
</evidence>
<dbReference type="InterPro" id="IPR015943">
    <property type="entry name" value="WD40/YVTN_repeat-like_dom_sf"/>
</dbReference>
<organism evidence="6">
    <name type="scientific">Trypanosoma vivax (strain Y486)</name>
    <dbReference type="NCBI Taxonomy" id="1055687"/>
    <lineage>
        <taxon>Eukaryota</taxon>
        <taxon>Discoba</taxon>
        <taxon>Euglenozoa</taxon>
        <taxon>Kinetoplastea</taxon>
        <taxon>Metakinetoplastina</taxon>
        <taxon>Trypanosomatida</taxon>
        <taxon>Trypanosomatidae</taxon>
        <taxon>Trypanosoma</taxon>
        <taxon>Duttonella</taxon>
    </lineage>
</organism>
<feature type="repeat" description="WD" evidence="4">
    <location>
        <begin position="454"/>
        <end position="487"/>
    </location>
</feature>
<protein>
    <submittedName>
        <fullName evidence="6">Uncharacterized protein</fullName>
    </submittedName>
</protein>
<dbReference type="InterPro" id="IPR051980">
    <property type="entry name" value="WD_repeat_MORG1"/>
</dbReference>
<dbReference type="AlphaFoldDB" id="G0TYA9"/>
<dbReference type="InterPro" id="IPR001680">
    <property type="entry name" value="WD40_rpt"/>
</dbReference>
<dbReference type="PANTHER" id="PTHR22842:SF3">
    <property type="entry name" value="WD REPEAT DOMAIN-CONTAINING PROTEIN 83"/>
    <property type="match status" value="1"/>
</dbReference>
<dbReference type="SMART" id="SM00320">
    <property type="entry name" value="WD40"/>
    <property type="match status" value="3"/>
</dbReference>
<proteinExistence type="inferred from homology"/>
<dbReference type="VEuPathDB" id="TriTrypDB:TvY486_0702880"/>
<reference evidence="6" key="1">
    <citation type="journal article" date="2012" name="Proc. Natl. Acad. Sci. U.S.A.">
        <title>Antigenic diversity is generated by distinct evolutionary mechanisms in African trypanosome species.</title>
        <authorList>
            <person name="Jackson A.P."/>
            <person name="Berry A."/>
            <person name="Aslett M."/>
            <person name="Allison H.C."/>
            <person name="Burton P."/>
            <person name="Vavrova-Anderson J."/>
            <person name="Brown R."/>
            <person name="Browne H."/>
            <person name="Corton N."/>
            <person name="Hauser H."/>
            <person name="Gamble J."/>
            <person name="Gilderthorp R."/>
            <person name="Marcello L."/>
            <person name="McQuillan J."/>
            <person name="Otto T.D."/>
            <person name="Quail M.A."/>
            <person name="Sanders M.J."/>
            <person name="van Tonder A."/>
            <person name="Ginger M.L."/>
            <person name="Field M.C."/>
            <person name="Barry J.D."/>
            <person name="Hertz-Fowler C."/>
            <person name="Berriman M."/>
        </authorList>
    </citation>
    <scope>NUCLEOTIDE SEQUENCE</scope>
    <source>
        <strain evidence="6">Y486</strain>
    </source>
</reference>
<gene>
    <name evidence="6" type="ORF">TVY486_0702880</name>
</gene>